<dbReference type="AlphaFoldDB" id="A0A2H3JIN1"/>
<protein>
    <submittedName>
        <fullName evidence="3">Uncharacterized protein</fullName>
    </submittedName>
</protein>
<evidence type="ECO:0000256" key="1">
    <source>
        <dbReference type="SAM" id="Coils"/>
    </source>
</evidence>
<dbReference type="EMBL" id="KB468113">
    <property type="protein sequence ID" value="PCH41721.1"/>
    <property type="molecule type" value="Genomic_DNA"/>
</dbReference>
<accession>A0A2H3JIN1</accession>
<organism evidence="3 4">
    <name type="scientific">Wolfiporia cocos (strain MD-104)</name>
    <name type="common">Brown rot fungus</name>
    <dbReference type="NCBI Taxonomy" id="742152"/>
    <lineage>
        <taxon>Eukaryota</taxon>
        <taxon>Fungi</taxon>
        <taxon>Dikarya</taxon>
        <taxon>Basidiomycota</taxon>
        <taxon>Agaricomycotina</taxon>
        <taxon>Agaricomycetes</taxon>
        <taxon>Polyporales</taxon>
        <taxon>Phaeolaceae</taxon>
        <taxon>Wolfiporia</taxon>
    </lineage>
</organism>
<gene>
    <name evidence="3" type="ORF">WOLCODRAFT_143726</name>
</gene>
<dbReference type="Proteomes" id="UP000218811">
    <property type="component" value="Unassembled WGS sequence"/>
</dbReference>
<feature type="coiled-coil region" evidence="1">
    <location>
        <begin position="66"/>
        <end position="139"/>
    </location>
</feature>
<proteinExistence type="predicted"/>
<name>A0A2H3JIN1_WOLCO</name>
<evidence type="ECO:0000313" key="4">
    <source>
        <dbReference type="Proteomes" id="UP000218811"/>
    </source>
</evidence>
<evidence type="ECO:0000313" key="3">
    <source>
        <dbReference type="EMBL" id="PCH41721.1"/>
    </source>
</evidence>
<keyword evidence="4" id="KW-1185">Reference proteome</keyword>
<sequence>MPYSAMQLSSVVVQDIITLQAAEIGRLRTELSDVKRENLRLLQDNCGCISSSRLLGITREMCEIIAQVKQEENGSLQMQLDAAKEELKKTREELKDVIQKEKDTRIEYEKAALEKSKTRAVIERQIEQLSKELTEAKSIGQSELVISNRNLRNAEALREFERQTLRECVEQCERSKMDEIATLLDELSLIREELASCQRVPSSERDQSSHSTKHINTSDVSHCDGEKVINDEAIQDAQTARQISTVNVEGKHILCTLSSSVLSSREVNQISHQIQSLNIWKIPIGTILWTSSLDFAHAYSGNQRLSNSGRWLDTKLHQQLTQATLGSHVEAAIQTPNGLYYAGTYELQAHETLRIQAYKDLDQTTCEAIYAACATSSTRKPASATKRALVKQAYLAGIVYVTRFSLRRIGYNEVLGKRWSRQ</sequence>
<keyword evidence="1" id="KW-0175">Coiled coil</keyword>
<reference evidence="3 4" key="1">
    <citation type="journal article" date="2012" name="Science">
        <title>The Paleozoic origin of enzymatic lignin decomposition reconstructed from 31 fungal genomes.</title>
        <authorList>
            <person name="Floudas D."/>
            <person name="Binder M."/>
            <person name="Riley R."/>
            <person name="Barry K."/>
            <person name="Blanchette R.A."/>
            <person name="Henrissat B."/>
            <person name="Martinez A.T."/>
            <person name="Otillar R."/>
            <person name="Spatafora J.W."/>
            <person name="Yadav J.S."/>
            <person name="Aerts A."/>
            <person name="Benoit I."/>
            <person name="Boyd A."/>
            <person name="Carlson A."/>
            <person name="Copeland A."/>
            <person name="Coutinho P.M."/>
            <person name="de Vries R.P."/>
            <person name="Ferreira P."/>
            <person name="Findley K."/>
            <person name="Foster B."/>
            <person name="Gaskell J."/>
            <person name="Glotzer D."/>
            <person name="Gorecki P."/>
            <person name="Heitman J."/>
            <person name="Hesse C."/>
            <person name="Hori C."/>
            <person name="Igarashi K."/>
            <person name="Jurgens J.A."/>
            <person name="Kallen N."/>
            <person name="Kersten P."/>
            <person name="Kohler A."/>
            <person name="Kuees U."/>
            <person name="Kumar T.K.A."/>
            <person name="Kuo A."/>
            <person name="LaButti K."/>
            <person name="Larrondo L.F."/>
            <person name="Lindquist E."/>
            <person name="Ling A."/>
            <person name="Lombard V."/>
            <person name="Lucas S."/>
            <person name="Lundell T."/>
            <person name="Martin R."/>
            <person name="McLaughlin D.J."/>
            <person name="Morgenstern I."/>
            <person name="Morin E."/>
            <person name="Murat C."/>
            <person name="Nagy L.G."/>
            <person name="Nolan M."/>
            <person name="Ohm R.A."/>
            <person name="Patyshakuliyeva A."/>
            <person name="Rokas A."/>
            <person name="Ruiz-Duenas F.J."/>
            <person name="Sabat G."/>
            <person name="Salamov A."/>
            <person name="Samejima M."/>
            <person name="Schmutz J."/>
            <person name="Slot J.C."/>
            <person name="St John F."/>
            <person name="Stenlid J."/>
            <person name="Sun H."/>
            <person name="Sun S."/>
            <person name="Syed K."/>
            <person name="Tsang A."/>
            <person name="Wiebenga A."/>
            <person name="Young D."/>
            <person name="Pisabarro A."/>
            <person name="Eastwood D.C."/>
            <person name="Martin F."/>
            <person name="Cullen D."/>
            <person name="Grigoriev I.V."/>
            <person name="Hibbett D.S."/>
        </authorList>
    </citation>
    <scope>NUCLEOTIDE SEQUENCE [LARGE SCALE GENOMIC DNA]</scope>
    <source>
        <strain evidence="3 4">MD-104</strain>
    </source>
</reference>
<feature type="region of interest" description="Disordered" evidence="2">
    <location>
        <begin position="198"/>
        <end position="221"/>
    </location>
</feature>
<evidence type="ECO:0000256" key="2">
    <source>
        <dbReference type="SAM" id="MobiDB-lite"/>
    </source>
</evidence>